<evidence type="ECO:0000256" key="7">
    <source>
        <dbReference type="SAM" id="Phobius"/>
    </source>
</evidence>
<dbReference type="EMBL" id="JBEXAC010000001">
    <property type="protein sequence ID" value="MET6996888.1"/>
    <property type="molecule type" value="Genomic_DNA"/>
</dbReference>
<dbReference type="InterPro" id="IPR011701">
    <property type="entry name" value="MFS"/>
</dbReference>
<evidence type="ECO:0000256" key="1">
    <source>
        <dbReference type="ARBA" id="ARBA00004127"/>
    </source>
</evidence>
<comment type="subcellular location">
    <subcellularLocation>
        <location evidence="1">Endomembrane system</location>
        <topology evidence="1">Multi-pass membrane protein</topology>
    </subcellularLocation>
</comment>
<feature type="transmembrane region" description="Helical" evidence="7">
    <location>
        <begin position="292"/>
        <end position="315"/>
    </location>
</feature>
<feature type="transmembrane region" description="Helical" evidence="7">
    <location>
        <begin position="327"/>
        <end position="348"/>
    </location>
</feature>
<dbReference type="RefSeq" id="WP_354659529.1">
    <property type="nucleotide sequence ID" value="NZ_JBEXAC010000001.1"/>
</dbReference>
<feature type="transmembrane region" description="Helical" evidence="7">
    <location>
        <begin position="131"/>
        <end position="152"/>
    </location>
</feature>
<name>A0ABV2T1I3_9BACT</name>
<dbReference type="PANTHER" id="PTHR23514:SF3">
    <property type="entry name" value="BYPASS OF STOP CODON PROTEIN 6"/>
    <property type="match status" value="1"/>
</dbReference>
<dbReference type="PROSITE" id="PS50850">
    <property type="entry name" value="MFS"/>
    <property type="match status" value="1"/>
</dbReference>
<keyword evidence="5 7" id="KW-1133">Transmembrane helix</keyword>
<dbReference type="InterPro" id="IPR036259">
    <property type="entry name" value="MFS_trans_sf"/>
</dbReference>
<evidence type="ECO:0000256" key="4">
    <source>
        <dbReference type="ARBA" id="ARBA00022692"/>
    </source>
</evidence>
<sequence length="385" mass="41284">MYKKNLVFLAACLGMLLFGISLITLGAVAGFLKQKFQLDGITAGTLFSLLPVGMLTGSLIFGPVSDRYGYKWLLVMACMGMSAGFGGIAYAHSLSWLKLSIFLFGVGSGIVNGTTNAVVADISTRNKGADLSLLGVFFGIGALGMPLILGMLTGHFEAYQVVAGVGVFTALVGIGYIFIVFPGAKLKGQRQTVAWKQLLDGTLILIAFFLFFQSSIEAVINNWSTTYLVERGKMDETAALFALTLHVVGMILMRLLNGSLLSNLSPRISIYTGLLLLMVGVILMQAGHNKPLLLIGLVLSGAGVAAGFPVMLGIIGEQFTTQRGTAFSFVFTFALIGNMLLNYLMGIVVHHYGIGHLTTVSYLVIACMMLISFILFRHNQFTVNK</sequence>
<feature type="transmembrane region" description="Helical" evidence="7">
    <location>
        <begin position="158"/>
        <end position="181"/>
    </location>
</feature>
<feature type="transmembrane region" description="Helical" evidence="7">
    <location>
        <begin position="354"/>
        <end position="376"/>
    </location>
</feature>
<proteinExistence type="inferred from homology"/>
<feature type="transmembrane region" description="Helical" evidence="7">
    <location>
        <begin position="99"/>
        <end position="119"/>
    </location>
</feature>
<evidence type="ECO:0000256" key="2">
    <source>
        <dbReference type="ARBA" id="ARBA00008335"/>
    </source>
</evidence>
<evidence type="ECO:0000313" key="10">
    <source>
        <dbReference type="Proteomes" id="UP001549749"/>
    </source>
</evidence>
<feature type="transmembrane region" description="Helical" evidence="7">
    <location>
        <begin position="73"/>
        <end position="93"/>
    </location>
</feature>
<keyword evidence="3" id="KW-0813">Transport</keyword>
<protein>
    <submittedName>
        <fullName evidence="9">MFS transporter</fullName>
    </submittedName>
</protein>
<evidence type="ECO:0000256" key="6">
    <source>
        <dbReference type="ARBA" id="ARBA00023136"/>
    </source>
</evidence>
<keyword evidence="10" id="KW-1185">Reference proteome</keyword>
<feature type="domain" description="Major facilitator superfamily (MFS) profile" evidence="8">
    <location>
        <begin position="7"/>
        <end position="384"/>
    </location>
</feature>
<evidence type="ECO:0000256" key="5">
    <source>
        <dbReference type="ARBA" id="ARBA00022989"/>
    </source>
</evidence>
<feature type="transmembrane region" description="Helical" evidence="7">
    <location>
        <begin position="238"/>
        <end position="256"/>
    </location>
</feature>
<dbReference type="InterPro" id="IPR020846">
    <property type="entry name" value="MFS_dom"/>
</dbReference>
<dbReference type="Proteomes" id="UP001549749">
    <property type="component" value="Unassembled WGS sequence"/>
</dbReference>
<evidence type="ECO:0000256" key="3">
    <source>
        <dbReference type="ARBA" id="ARBA00022448"/>
    </source>
</evidence>
<dbReference type="InterPro" id="IPR051788">
    <property type="entry name" value="MFS_Transporter"/>
</dbReference>
<keyword evidence="6 7" id="KW-0472">Membrane</keyword>
<comment type="caution">
    <text evidence="9">The sequence shown here is derived from an EMBL/GenBank/DDBJ whole genome shotgun (WGS) entry which is preliminary data.</text>
</comment>
<evidence type="ECO:0000313" key="9">
    <source>
        <dbReference type="EMBL" id="MET6996888.1"/>
    </source>
</evidence>
<dbReference type="Gene3D" id="1.20.1250.20">
    <property type="entry name" value="MFS general substrate transporter like domains"/>
    <property type="match status" value="2"/>
</dbReference>
<feature type="transmembrane region" description="Helical" evidence="7">
    <location>
        <begin position="268"/>
        <end position="286"/>
    </location>
</feature>
<gene>
    <name evidence="9" type="ORF">ABR189_05895</name>
</gene>
<feature type="transmembrane region" description="Helical" evidence="7">
    <location>
        <begin position="40"/>
        <end position="61"/>
    </location>
</feature>
<dbReference type="SUPFAM" id="SSF103473">
    <property type="entry name" value="MFS general substrate transporter"/>
    <property type="match status" value="1"/>
</dbReference>
<keyword evidence="4 7" id="KW-0812">Transmembrane</keyword>
<organism evidence="9 10">
    <name type="scientific">Chitinophaga defluvii</name>
    <dbReference type="NCBI Taxonomy" id="3163343"/>
    <lineage>
        <taxon>Bacteria</taxon>
        <taxon>Pseudomonadati</taxon>
        <taxon>Bacteroidota</taxon>
        <taxon>Chitinophagia</taxon>
        <taxon>Chitinophagales</taxon>
        <taxon>Chitinophagaceae</taxon>
        <taxon>Chitinophaga</taxon>
    </lineage>
</organism>
<reference evidence="9 10" key="1">
    <citation type="submission" date="2024-06" db="EMBL/GenBank/DDBJ databases">
        <title>Chitinophaga defluvii sp. nov., isolated from municipal sewage.</title>
        <authorList>
            <person name="Zhang L."/>
        </authorList>
    </citation>
    <scope>NUCLEOTIDE SEQUENCE [LARGE SCALE GENOMIC DNA]</scope>
    <source>
        <strain evidence="9 10">H8</strain>
    </source>
</reference>
<dbReference type="Pfam" id="PF07690">
    <property type="entry name" value="MFS_1"/>
    <property type="match status" value="1"/>
</dbReference>
<evidence type="ECO:0000259" key="8">
    <source>
        <dbReference type="PROSITE" id="PS50850"/>
    </source>
</evidence>
<dbReference type="PANTHER" id="PTHR23514">
    <property type="entry name" value="BYPASS OF STOP CODON PROTEIN 6"/>
    <property type="match status" value="1"/>
</dbReference>
<accession>A0ABV2T1I3</accession>
<comment type="similarity">
    <text evidence="2">Belongs to the major facilitator superfamily.</text>
</comment>